<dbReference type="GO" id="GO:0032259">
    <property type="term" value="P:methylation"/>
    <property type="evidence" value="ECO:0007669"/>
    <property type="project" value="UniProtKB-KW"/>
</dbReference>
<evidence type="ECO:0000259" key="4">
    <source>
        <dbReference type="Pfam" id="PF01717"/>
    </source>
</evidence>
<reference evidence="5 6" key="1">
    <citation type="submission" date="2021-03" db="EMBL/GenBank/DDBJ databases">
        <title>Sequencing the genomes of 1000 actinobacteria strains.</title>
        <authorList>
            <person name="Klenk H.-P."/>
        </authorList>
    </citation>
    <scope>NUCLEOTIDE SEQUENCE [LARGE SCALE GENOMIC DNA]</scope>
    <source>
        <strain evidence="5 6">DSM 45256</strain>
    </source>
</reference>
<evidence type="ECO:0000313" key="6">
    <source>
        <dbReference type="Proteomes" id="UP001519295"/>
    </source>
</evidence>
<dbReference type="RefSeq" id="WP_210025130.1">
    <property type="nucleotide sequence ID" value="NZ_JAGINU010000001.1"/>
</dbReference>
<comment type="caution">
    <text evidence="5">The sequence shown here is derived from an EMBL/GenBank/DDBJ whole genome shotgun (WGS) entry which is preliminary data.</text>
</comment>
<accession>A0ABS4VMP7</accession>
<dbReference type="InterPro" id="IPR038071">
    <property type="entry name" value="UROD/MetE-like_sf"/>
</dbReference>
<dbReference type="Gene3D" id="3.20.20.210">
    <property type="match status" value="1"/>
</dbReference>
<comment type="cofactor">
    <cofactor evidence="1">
        <name>Zn(2+)</name>
        <dbReference type="ChEBI" id="CHEBI:29105"/>
    </cofactor>
</comment>
<evidence type="ECO:0000256" key="2">
    <source>
        <dbReference type="ARBA" id="ARBA00022723"/>
    </source>
</evidence>
<keyword evidence="6" id="KW-1185">Reference proteome</keyword>
<keyword evidence="3" id="KW-0862">Zinc</keyword>
<dbReference type="SUPFAM" id="SSF51726">
    <property type="entry name" value="UROD/MetE-like"/>
    <property type="match status" value="1"/>
</dbReference>
<dbReference type="InterPro" id="IPR002629">
    <property type="entry name" value="Met_Synth_C/arc"/>
</dbReference>
<name>A0ABS4VMP7_9PSEU</name>
<proteinExistence type="predicted"/>
<evidence type="ECO:0000256" key="1">
    <source>
        <dbReference type="ARBA" id="ARBA00001947"/>
    </source>
</evidence>
<dbReference type="PANTHER" id="PTHR30519">
    <property type="entry name" value="5-METHYLTETRAHYDROPTEROYLTRIGLUTAMATE--HOMOCYSTEINE METHYLTRANSFERASE"/>
    <property type="match status" value="1"/>
</dbReference>
<gene>
    <name evidence="5" type="ORF">JOF36_000887</name>
</gene>
<protein>
    <submittedName>
        <fullName evidence="5">5-methyltetrahydropteroyltriglutamate--homocysteine methyltransferase</fullName>
        <ecNumber evidence="5">2.1.1.14</ecNumber>
    </submittedName>
</protein>
<feature type="domain" description="Cobalamin-independent methionine synthase MetE C-terminal/archaeal" evidence="4">
    <location>
        <begin position="54"/>
        <end position="337"/>
    </location>
</feature>
<dbReference type="Proteomes" id="UP001519295">
    <property type="component" value="Unassembled WGS sequence"/>
</dbReference>
<dbReference type="EC" id="2.1.1.14" evidence="5"/>
<keyword evidence="5" id="KW-0489">Methyltransferase</keyword>
<keyword evidence="2" id="KW-0479">Metal-binding</keyword>
<dbReference type="GO" id="GO:0003871">
    <property type="term" value="F:5-methyltetrahydropteroyltriglutamate-homocysteine S-methyltransferase activity"/>
    <property type="evidence" value="ECO:0007669"/>
    <property type="project" value="UniProtKB-EC"/>
</dbReference>
<organism evidence="5 6">
    <name type="scientific">Pseudonocardia parietis</name>
    <dbReference type="NCBI Taxonomy" id="570936"/>
    <lineage>
        <taxon>Bacteria</taxon>
        <taxon>Bacillati</taxon>
        <taxon>Actinomycetota</taxon>
        <taxon>Actinomycetes</taxon>
        <taxon>Pseudonocardiales</taxon>
        <taxon>Pseudonocardiaceae</taxon>
        <taxon>Pseudonocardia</taxon>
    </lineage>
</organism>
<dbReference type="EMBL" id="JAGINU010000001">
    <property type="protein sequence ID" value="MBP2365191.1"/>
    <property type="molecule type" value="Genomic_DNA"/>
</dbReference>
<dbReference type="Pfam" id="PF01717">
    <property type="entry name" value="Meth_synt_2"/>
    <property type="match status" value="1"/>
</dbReference>
<sequence>MPSSPLLSTSLVGSYAQPDWLIDRPKLAGRFPPRVRAKELWRVDPEYLAQAQDDATLLAIRAQEDAGLDIITDGEIRRESYSNHFATALEGIDVDNPGTALDRSGHPNPVPRITGPIRRPHPVEVEDLRFLREHTNRTIKMTVPGPFTMSQQAQNDHYPDAEAAAMAYATAINAEIRDLFAAGADIVQIDEPYMQARPDAARAYGLAALGAALDGVTGTTAVHICFGYAAIIHERPEGYSFLPELAGCPVEQISIETAQSGLDLGVLSDLTDKTIILGVIDLSTPDVETPEVVAERTRRAFDRIPPEQVVIATDCGMKYLPRASAEGKMRAMAGAARLLRAELGTPARRG</sequence>
<dbReference type="CDD" id="cd03311">
    <property type="entry name" value="CIMS_C_terminal_like"/>
    <property type="match status" value="1"/>
</dbReference>
<keyword evidence="5" id="KW-0808">Transferase</keyword>
<evidence type="ECO:0000313" key="5">
    <source>
        <dbReference type="EMBL" id="MBP2365191.1"/>
    </source>
</evidence>
<evidence type="ECO:0000256" key="3">
    <source>
        <dbReference type="ARBA" id="ARBA00022833"/>
    </source>
</evidence>